<accession>A0A0R2A5U4</accession>
<gene>
    <name evidence="2" type="ORF">FC26_GL001082</name>
</gene>
<dbReference type="Pfam" id="PF13472">
    <property type="entry name" value="Lipase_GDSL_2"/>
    <property type="match status" value="1"/>
</dbReference>
<dbReference type="Gene3D" id="3.40.50.1110">
    <property type="entry name" value="SGNH hydrolase"/>
    <property type="match status" value="1"/>
</dbReference>
<dbReference type="InterPro" id="IPR013830">
    <property type="entry name" value="SGNH_hydro"/>
</dbReference>
<protein>
    <recommendedName>
        <fullName evidence="1">SGNH hydrolase-type esterase domain-containing protein</fullName>
    </recommendedName>
</protein>
<dbReference type="Proteomes" id="UP000051733">
    <property type="component" value="Unassembled WGS sequence"/>
</dbReference>
<feature type="domain" description="SGNH hydrolase-type esterase" evidence="1">
    <location>
        <begin position="59"/>
        <end position="193"/>
    </location>
</feature>
<comment type="caution">
    <text evidence="2">The sequence shown here is derived from an EMBL/GenBank/DDBJ whole genome shotgun (WGS) entry which is preliminary data.</text>
</comment>
<evidence type="ECO:0000313" key="3">
    <source>
        <dbReference type="Proteomes" id="UP000051733"/>
    </source>
</evidence>
<sequence>MPATIHFTAAHHVIEIMTVGNTDLDNVWLEQEGFALQSITTDATAQIQPTPPRPHLTWIGDSITAGCWVHGRRPAQDYAADTNYAAQCSDHLACDSCRIAYSAAGIIRGGTGHVPAAPQFLTHLDQDTVWQPTATDLVVINLGVNDRQYFADDFESVLRSFLHQVQDCFAAPIMVMVPFAQVFAPVFRAVIHELPSITLIETADWALTYTDRLHPDQHGSDIAGRRLAQVLRPYI</sequence>
<name>A0A0R2A5U4_9LACO</name>
<dbReference type="InterPro" id="IPR036514">
    <property type="entry name" value="SGNH_hydro_sf"/>
</dbReference>
<evidence type="ECO:0000313" key="2">
    <source>
        <dbReference type="EMBL" id="KRM62005.1"/>
    </source>
</evidence>
<dbReference type="EMBL" id="AYYY01000014">
    <property type="protein sequence ID" value="KRM62005.1"/>
    <property type="molecule type" value="Genomic_DNA"/>
</dbReference>
<dbReference type="SUPFAM" id="SSF52266">
    <property type="entry name" value="SGNH hydrolase"/>
    <property type="match status" value="1"/>
</dbReference>
<dbReference type="STRING" id="1423813.FC26_GL001082"/>
<organism evidence="2 3">
    <name type="scientific">Paucilactobacillus vaccinostercus DSM 20634</name>
    <dbReference type="NCBI Taxonomy" id="1423813"/>
    <lineage>
        <taxon>Bacteria</taxon>
        <taxon>Bacillati</taxon>
        <taxon>Bacillota</taxon>
        <taxon>Bacilli</taxon>
        <taxon>Lactobacillales</taxon>
        <taxon>Lactobacillaceae</taxon>
        <taxon>Paucilactobacillus</taxon>
    </lineage>
</organism>
<proteinExistence type="predicted"/>
<keyword evidence="3" id="KW-1185">Reference proteome</keyword>
<reference evidence="2 3" key="1">
    <citation type="journal article" date="2015" name="Genome Announc.">
        <title>Expanding the biotechnology potential of lactobacilli through comparative genomics of 213 strains and associated genera.</title>
        <authorList>
            <person name="Sun Z."/>
            <person name="Harris H.M."/>
            <person name="McCann A."/>
            <person name="Guo C."/>
            <person name="Argimon S."/>
            <person name="Zhang W."/>
            <person name="Yang X."/>
            <person name="Jeffery I.B."/>
            <person name="Cooney J.C."/>
            <person name="Kagawa T.F."/>
            <person name="Liu W."/>
            <person name="Song Y."/>
            <person name="Salvetti E."/>
            <person name="Wrobel A."/>
            <person name="Rasinkangas P."/>
            <person name="Parkhill J."/>
            <person name="Rea M.C."/>
            <person name="O'Sullivan O."/>
            <person name="Ritari J."/>
            <person name="Douillard F.P."/>
            <person name="Paul Ross R."/>
            <person name="Yang R."/>
            <person name="Briner A.E."/>
            <person name="Felis G.E."/>
            <person name="de Vos W.M."/>
            <person name="Barrangou R."/>
            <person name="Klaenhammer T.R."/>
            <person name="Caufield P.W."/>
            <person name="Cui Y."/>
            <person name="Zhang H."/>
            <person name="O'Toole P.W."/>
        </authorList>
    </citation>
    <scope>NUCLEOTIDE SEQUENCE [LARGE SCALE GENOMIC DNA]</scope>
    <source>
        <strain evidence="2 3">DSM 20634</strain>
    </source>
</reference>
<dbReference type="PATRIC" id="fig|1423813.3.peg.1101"/>
<evidence type="ECO:0000259" key="1">
    <source>
        <dbReference type="Pfam" id="PF13472"/>
    </source>
</evidence>
<dbReference type="AlphaFoldDB" id="A0A0R2A5U4"/>